<comment type="similarity">
    <text evidence="1">Belongs to the QWRF family.</text>
</comment>
<keyword evidence="4" id="KW-1185">Reference proteome</keyword>
<evidence type="ECO:0000256" key="1">
    <source>
        <dbReference type="ARBA" id="ARBA00010016"/>
    </source>
</evidence>
<feature type="compositionally biased region" description="Low complexity" evidence="2">
    <location>
        <begin position="115"/>
        <end position="126"/>
    </location>
</feature>
<evidence type="ECO:0000313" key="3">
    <source>
        <dbReference type="EMBL" id="KAF6170620.1"/>
    </source>
</evidence>
<comment type="caution">
    <text evidence="3">The sequence shown here is derived from an EMBL/GenBank/DDBJ whole genome shotgun (WGS) entry which is preliminary data.</text>
</comment>
<accession>A0A7J7NU83</accession>
<feature type="compositionally biased region" description="Polar residues" evidence="2">
    <location>
        <begin position="342"/>
        <end position="352"/>
    </location>
</feature>
<dbReference type="GO" id="GO:0005880">
    <property type="term" value="C:nuclear microtubule"/>
    <property type="evidence" value="ECO:0007669"/>
    <property type="project" value="TreeGrafter"/>
</dbReference>
<proteinExistence type="inferred from homology"/>
<dbReference type="EMBL" id="JACGCM010000563">
    <property type="protein sequence ID" value="KAF6170620.1"/>
    <property type="molecule type" value="Genomic_DNA"/>
</dbReference>
<dbReference type="Proteomes" id="UP000541444">
    <property type="component" value="Unassembled WGS sequence"/>
</dbReference>
<dbReference type="OrthoDB" id="1924320at2759"/>
<dbReference type="AlphaFoldDB" id="A0A7J7NU83"/>
<feature type="compositionally biased region" description="Basic and acidic residues" evidence="2">
    <location>
        <begin position="197"/>
        <end position="211"/>
    </location>
</feature>
<dbReference type="PANTHER" id="PTHR31807:SF2">
    <property type="entry name" value="PROTEIN SNOWY COTYLEDON 3"/>
    <property type="match status" value="1"/>
</dbReference>
<feature type="region of interest" description="Disordered" evidence="2">
    <location>
        <begin position="166"/>
        <end position="216"/>
    </location>
</feature>
<sequence length="521" mass="56378">MVAAAASTTTTTTDHSNPKESTTNHCQRPPLLPSERDNGVGVGVSTRRPKSKEVTSRYLSSSSSISSSYSSSSTNSSSSNNSSFRRLPSPSPSRVVPATPTPLKRSQSVERRRPGTPGVVTGTPVPDWRARIGTPHLSTAAKVLSSRSLSVSFQGESYSLPISKTKAVAPTPQQSNVRKGTPERRRVSPMPTPLRGGGDHMENSKPVDQHRWPGSRPRQVNLLSKSLDCSVEKGSKVVGSGKVVRSLLQQSMIDDSRRASFDGRLNPDLSNAELIQSIQVAVDADTTANGSDSDSRSSGSNECGNGGITRGRSTPRGSISVSARFWQETNSRMRGLMEPRSPMSNTTSSRSIAQPKLIPKKSFGDTALSSPRNVSISRTLSSPLRGPVRPASPSKSMPSSASSPSRGNASPSRVRNGMATPVGGSQLCNTPSVLCFPADILRRKVEDNRVVDAHLLRLFYNRNLQWCFVNARADAAMLTQRLTAEMYIFISRDDHRVPYGQEIKDNGYMHWVCGMDNELSW</sequence>
<dbReference type="PANTHER" id="PTHR31807">
    <property type="entry name" value="AUGMIN FAMILY MEMBER"/>
    <property type="match status" value="1"/>
</dbReference>
<feature type="compositionally biased region" description="Low complexity" evidence="2">
    <location>
        <begin position="1"/>
        <end position="13"/>
    </location>
</feature>
<protein>
    <submittedName>
        <fullName evidence="3">Uncharacterized protein</fullName>
    </submittedName>
</protein>
<dbReference type="InterPro" id="IPR007573">
    <property type="entry name" value="QWRF"/>
</dbReference>
<feature type="compositionally biased region" description="Polar residues" evidence="2">
    <location>
        <begin position="311"/>
        <end position="332"/>
    </location>
</feature>
<organism evidence="3 4">
    <name type="scientific">Kingdonia uniflora</name>
    <dbReference type="NCBI Taxonomy" id="39325"/>
    <lineage>
        <taxon>Eukaryota</taxon>
        <taxon>Viridiplantae</taxon>
        <taxon>Streptophyta</taxon>
        <taxon>Embryophyta</taxon>
        <taxon>Tracheophyta</taxon>
        <taxon>Spermatophyta</taxon>
        <taxon>Magnoliopsida</taxon>
        <taxon>Ranunculales</taxon>
        <taxon>Circaeasteraceae</taxon>
        <taxon>Kingdonia</taxon>
    </lineage>
</organism>
<name>A0A7J7NU83_9MAGN</name>
<feature type="compositionally biased region" description="Low complexity" evidence="2">
    <location>
        <begin position="290"/>
        <end position="300"/>
    </location>
</feature>
<evidence type="ECO:0000313" key="4">
    <source>
        <dbReference type="Proteomes" id="UP000541444"/>
    </source>
</evidence>
<reference evidence="3 4" key="1">
    <citation type="journal article" date="2020" name="IScience">
        <title>Genome Sequencing of the Endangered Kingdonia uniflora (Circaeasteraceae, Ranunculales) Reveals Potential Mechanisms of Evolutionary Specialization.</title>
        <authorList>
            <person name="Sun Y."/>
            <person name="Deng T."/>
            <person name="Zhang A."/>
            <person name="Moore M.J."/>
            <person name="Landis J.B."/>
            <person name="Lin N."/>
            <person name="Zhang H."/>
            <person name="Zhang X."/>
            <person name="Huang J."/>
            <person name="Zhang X."/>
            <person name="Sun H."/>
            <person name="Wang H."/>
        </authorList>
    </citation>
    <scope>NUCLEOTIDE SEQUENCE [LARGE SCALE GENOMIC DNA]</scope>
    <source>
        <strain evidence="3">TB1705</strain>
        <tissue evidence="3">Leaf</tissue>
    </source>
</reference>
<feature type="region of interest" description="Disordered" evidence="2">
    <location>
        <begin position="1"/>
        <end position="131"/>
    </location>
</feature>
<feature type="region of interest" description="Disordered" evidence="2">
    <location>
        <begin position="286"/>
        <end position="422"/>
    </location>
</feature>
<dbReference type="Pfam" id="PF04484">
    <property type="entry name" value="QWRF"/>
    <property type="match status" value="1"/>
</dbReference>
<dbReference type="GO" id="GO:0051225">
    <property type="term" value="P:spindle assembly"/>
    <property type="evidence" value="ECO:0007669"/>
    <property type="project" value="TreeGrafter"/>
</dbReference>
<feature type="compositionally biased region" description="Low complexity" evidence="2">
    <location>
        <begin position="56"/>
        <end position="88"/>
    </location>
</feature>
<dbReference type="GO" id="GO:0005737">
    <property type="term" value="C:cytoplasm"/>
    <property type="evidence" value="ECO:0007669"/>
    <property type="project" value="TreeGrafter"/>
</dbReference>
<gene>
    <name evidence="3" type="ORF">GIB67_020182</name>
</gene>
<dbReference type="GO" id="GO:0008017">
    <property type="term" value="F:microtubule binding"/>
    <property type="evidence" value="ECO:0007669"/>
    <property type="project" value="TreeGrafter"/>
</dbReference>
<evidence type="ECO:0000256" key="2">
    <source>
        <dbReference type="SAM" id="MobiDB-lite"/>
    </source>
</evidence>
<feature type="compositionally biased region" description="Low complexity" evidence="2">
    <location>
        <begin position="389"/>
        <end position="413"/>
    </location>
</feature>
<feature type="compositionally biased region" description="Polar residues" evidence="2">
    <location>
        <begin position="367"/>
        <end position="382"/>
    </location>
</feature>